<feature type="region of interest" description="Disordered" evidence="1">
    <location>
        <begin position="121"/>
        <end position="204"/>
    </location>
</feature>
<feature type="compositionally biased region" description="Basic and acidic residues" evidence="1">
    <location>
        <begin position="309"/>
        <end position="324"/>
    </location>
</feature>
<gene>
    <name evidence="2" type="ORF">COLO4_06837</name>
</gene>
<comment type="caution">
    <text evidence="2">The sequence shown here is derived from an EMBL/GenBank/DDBJ whole genome shotgun (WGS) entry which is preliminary data.</text>
</comment>
<evidence type="ECO:0000256" key="1">
    <source>
        <dbReference type="SAM" id="MobiDB-lite"/>
    </source>
</evidence>
<proteinExistence type="predicted"/>
<evidence type="ECO:0000313" key="2">
    <source>
        <dbReference type="EMBL" id="OMP08032.1"/>
    </source>
</evidence>
<reference evidence="3" key="1">
    <citation type="submission" date="2013-09" db="EMBL/GenBank/DDBJ databases">
        <title>Corchorus olitorius genome sequencing.</title>
        <authorList>
            <person name="Alam M."/>
            <person name="Haque M.S."/>
            <person name="Islam M.S."/>
            <person name="Emdad E.M."/>
            <person name="Islam M.M."/>
            <person name="Ahmed B."/>
            <person name="Halim A."/>
            <person name="Hossen Q.M.M."/>
            <person name="Hossain M.Z."/>
            <person name="Ahmed R."/>
            <person name="Khan M.M."/>
            <person name="Islam R."/>
            <person name="Rashid M.M."/>
            <person name="Khan S.A."/>
            <person name="Rahman M.S."/>
            <person name="Alam M."/>
            <person name="Yahiya A.S."/>
            <person name="Khan M.S."/>
            <person name="Azam M.S."/>
            <person name="Haque T."/>
            <person name="Lashkar M.Z.H."/>
            <person name="Akhand A.I."/>
            <person name="Morshed G."/>
            <person name="Roy S."/>
            <person name="Uddin K.S."/>
            <person name="Rabeya T."/>
            <person name="Hossain A.S."/>
            <person name="Chowdhury A."/>
            <person name="Snigdha A.R."/>
            <person name="Mortoza M.S."/>
            <person name="Matin S.A."/>
            <person name="Hoque S.M.E."/>
            <person name="Islam M.K."/>
            <person name="Roy D.K."/>
            <person name="Haider R."/>
            <person name="Moosa M.M."/>
            <person name="Elias S.M."/>
            <person name="Hasan A.M."/>
            <person name="Jahan S."/>
            <person name="Shafiuddin M."/>
            <person name="Mahmood N."/>
            <person name="Shommy N.S."/>
        </authorList>
    </citation>
    <scope>NUCLEOTIDE SEQUENCE [LARGE SCALE GENOMIC DNA]</scope>
    <source>
        <strain evidence="3">cv. O-4</strain>
    </source>
</reference>
<dbReference type="EMBL" id="AWUE01012936">
    <property type="protein sequence ID" value="OMP08032.1"/>
    <property type="molecule type" value="Genomic_DNA"/>
</dbReference>
<feature type="region of interest" description="Disordered" evidence="1">
    <location>
        <begin position="293"/>
        <end position="324"/>
    </location>
</feature>
<keyword evidence="3" id="KW-1185">Reference proteome</keyword>
<accession>A0A1R3KLR9</accession>
<dbReference type="AlphaFoldDB" id="A0A1R3KLR9"/>
<organism evidence="2 3">
    <name type="scientific">Corchorus olitorius</name>
    <dbReference type="NCBI Taxonomy" id="93759"/>
    <lineage>
        <taxon>Eukaryota</taxon>
        <taxon>Viridiplantae</taxon>
        <taxon>Streptophyta</taxon>
        <taxon>Embryophyta</taxon>
        <taxon>Tracheophyta</taxon>
        <taxon>Spermatophyta</taxon>
        <taxon>Magnoliopsida</taxon>
        <taxon>eudicotyledons</taxon>
        <taxon>Gunneridae</taxon>
        <taxon>Pentapetalae</taxon>
        <taxon>rosids</taxon>
        <taxon>malvids</taxon>
        <taxon>Malvales</taxon>
        <taxon>Malvaceae</taxon>
        <taxon>Grewioideae</taxon>
        <taxon>Apeibeae</taxon>
        <taxon>Corchorus</taxon>
    </lineage>
</organism>
<protein>
    <submittedName>
        <fullName evidence="2">Uncharacterized protein</fullName>
    </submittedName>
</protein>
<evidence type="ECO:0000313" key="3">
    <source>
        <dbReference type="Proteomes" id="UP000187203"/>
    </source>
</evidence>
<name>A0A1R3KLR9_9ROSI</name>
<dbReference type="Proteomes" id="UP000187203">
    <property type="component" value="Unassembled WGS sequence"/>
</dbReference>
<sequence length="324" mass="35238">MTMIQCQQTTSEILLTRLETQKGKKVNSLGLTDLKSVKASKTMVREFYTSVIRNEINYPEKKWNSNNLYVFMSGKELLITVENIGKLLGIEYKEATVSGSRKAIKITSNKMMYGCFTASGRTKERDAASTGDKTNQDSFVGGTEGESSDKSKTDAPEVASPAKTKQAEKEPSVVIEVSPTTKGKKKSITRTGSTPISEGSPFALSKVSEKETAKVSAKAFPPAKGKKKTFEENVVTHVEGSPTTKGKKKVTEKGVSVTATTTTQEQQSDHELLPPDAVVKIVTETAATKKRVRMKHAKVEEAPPGTTKSVKETAVRPSERLKKA</sequence>